<gene>
    <name evidence="2" type="primary">T_3</name>
    <name evidence="2" type="ORF">E2C01_091037</name>
</gene>
<dbReference type="AlphaFoldDB" id="A0A5B7JGB5"/>
<keyword evidence="3" id="KW-1185">Reference proteome</keyword>
<accession>A0A5B7JGB5</accession>
<evidence type="ECO:0000313" key="3">
    <source>
        <dbReference type="Proteomes" id="UP000324222"/>
    </source>
</evidence>
<reference evidence="2 3" key="1">
    <citation type="submission" date="2019-05" db="EMBL/GenBank/DDBJ databases">
        <title>Another draft genome of Portunus trituberculatus and its Hox gene families provides insights of decapod evolution.</title>
        <authorList>
            <person name="Jeong J.-H."/>
            <person name="Song I."/>
            <person name="Kim S."/>
            <person name="Choi T."/>
            <person name="Kim D."/>
            <person name="Ryu S."/>
            <person name="Kim W."/>
        </authorList>
    </citation>
    <scope>NUCLEOTIDE SEQUENCE [LARGE SCALE GENOMIC DNA]</scope>
    <source>
        <tissue evidence="2">Muscle</tissue>
    </source>
</reference>
<dbReference type="InterPro" id="IPR022242">
    <property type="entry name" value="TNP-like_C"/>
</dbReference>
<dbReference type="Pfam" id="PF12596">
    <property type="entry name" value="Tnp_P_element_C"/>
    <property type="match status" value="1"/>
</dbReference>
<dbReference type="Proteomes" id="UP000324222">
    <property type="component" value="Unassembled WGS sequence"/>
</dbReference>
<comment type="caution">
    <text evidence="2">The sequence shown here is derived from an EMBL/GenBank/DDBJ whole genome shotgun (WGS) entry which is preliminary data.</text>
</comment>
<protein>
    <submittedName>
        <fullName evidence="2">Transposable element P transposase</fullName>
    </submittedName>
</protein>
<feature type="domain" description="Transposable element P transposase-like C-terminal" evidence="1">
    <location>
        <begin position="90"/>
        <end position="133"/>
    </location>
</feature>
<proteinExistence type="predicted"/>
<sequence>MGRAYDHPDPISFKYRMRQFILRRKHVLVSVNPNTVAFRSNSFLVEGIKELKKCSSPVKKRDTEPMDIDVSCENDLTNETLKEKDCIGDLNLDFADFTMPNEETDGFEYVLGWVAAKYKHKYPWLLSLEKKDNWVGCKDWGGLQHMNDKFSDSFVKLEEIFRKRHSDQLCEESQALMWLVKLAEHVQDIPQDVIQFYFRCRIHFRVRELNQKLSLQKTI</sequence>
<dbReference type="EMBL" id="VSRR010103606">
    <property type="protein sequence ID" value="MPC95810.1"/>
    <property type="molecule type" value="Genomic_DNA"/>
</dbReference>
<organism evidence="2 3">
    <name type="scientific">Portunus trituberculatus</name>
    <name type="common">Swimming crab</name>
    <name type="synonym">Neptunus trituberculatus</name>
    <dbReference type="NCBI Taxonomy" id="210409"/>
    <lineage>
        <taxon>Eukaryota</taxon>
        <taxon>Metazoa</taxon>
        <taxon>Ecdysozoa</taxon>
        <taxon>Arthropoda</taxon>
        <taxon>Crustacea</taxon>
        <taxon>Multicrustacea</taxon>
        <taxon>Malacostraca</taxon>
        <taxon>Eumalacostraca</taxon>
        <taxon>Eucarida</taxon>
        <taxon>Decapoda</taxon>
        <taxon>Pleocyemata</taxon>
        <taxon>Brachyura</taxon>
        <taxon>Eubrachyura</taxon>
        <taxon>Portunoidea</taxon>
        <taxon>Portunidae</taxon>
        <taxon>Portuninae</taxon>
        <taxon>Portunus</taxon>
    </lineage>
</organism>
<evidence type="ECO:0000313" key="2">
    <source>
        <dbReference type="EMBL" id="MPC95810.1"/>
    </source>
</evidence>
<name>A0A5B7JGB5_PORTR</name>
<evidence type="ECO:0000259" key="1">
    <source>
        <dbReference type="Pfam" id="PF12596"/>
    </source>
</evidence>